<dbReference type="PANTHER" id="PTHR11608">
    <property type="entry name" value="BIFUNCTIONAL PROTEIN PYRR"/>
    <property type="match status" value="1"/>
</dbReference>
<comment type="caution">
    <text evidence="2">The sequence shown here is derived from an EMBL/GenBank/DDBJ whole genome shotgun (WGS) entry which is preliminary data.</text>
</comment>
<name>A0A8J3D2V5_9BACT</name>
<evidence type="ECO:0000313" key="3">
    <source>
        <dbReference type="Proteomes" id="UP000598271"/>
    </source>
</evidence>
<gene>
    <name evidence="2" type="primary">pyrR1</name>
    <name evidence="2" type="ORF">GCM10007390_28140</name>
</gene>
<dbReference type="SUPFAM" id="SSF53271">
    <property type="entry name" value="PRTase-like"/>
    <property type="match status" value="1"/>
</dbReference>
<dbReference type="Pfam" id="PF00156">
    <property type="entry name" value="Pribosyltran"/>
    <property type="match status" value="1"/>
</dbReference>
<keyword evidence="2" id="KW-0328">Glycosyltransferase</keyword>
<evidence type="ECO:0000259" key="1">
    <source>
        <dbReference type="Pfam" id="PF00156"/>
    </source>
</evidence>
<dbReference type="PANTHER" id="PTHR11608:SF0">
    <property type="entry name" value="BIFUNCTIONAL PROTEIN PYRR"/>
    <property type="match status" value="1"/>
</dbReference>
<evidence type="ECO:0000313" key="2">
    <source>
        <dbReference type="EMBL" id="GHB72455.1"/>
    </source>
</evidence>
<dbReference type="InterPro" id="IPR050137">
    <property type="entry name" value="PyrR_bifunctional"/>
</dbReference>
<dbReference type="CDD" id="cd06223">
    <property type="entry name" value="PRTases_typeI"/>
    <property type="match status" value="1"/>
</dbReference>
<feature type="domain" description="Phosphoribosyltransferase" evidence="1">
    <location>
        <begin position="26"/>
        <end position="183"/>
    </location>
</feature>
<dbReference type="Proteomes" id="UP000598271">
    <property type="component" value="Unassembled WGS sequence"/>
</dbReference>
<sequence>MDNEKPALPIIHYPLSTKSMSQKRLILSSPLLEIMVSRLCQQLIENHRDFSRSVVLGLQPRGIHLAERVTAELRERTGEVIPLGYIDASFYRDDFRRRDSPIVPSKTQVPFLIENKNVILIDDVVATGRMVRAALDAMTAFGRPECVELLVLIDRRYNRDLPIDPDYVGMKVNTLDSQRVLVEWKEQGFEADRIWLVD</sequence>
<dbReference type="Gene3D" id="3.40.50.2020">
    <property type="match status" value="1"/>
</dbReference>
<keyword evidence="3" id="KW-1185">Reference proteome</keyword>
<dbReference type="NCBIfam" id="NF003549">
    <property type="entry name" value="PRK05205.1-5"/>
    <property type="match status" value="1"/>
</dbReference>
<dbReference type="EMBL" id="BMXF01000002">
    <property type="protein sequence ID" value="GHB72455.1"/>
    <property type="molecule type" value="Genomic_DNA"/>
</dbReference>
<protein>
    <submittedName>
        <fullName evidence="2">Bifunctional pyrimidine operon regulatory protein/uracil phosphoribosyltransferase</fullName>
    </submittedName>
</protein>
<dbReference type="InterPro" id="IPR029057">
    <property type="entry name" value="PRTase-like"/>
</dbReference>
<accession>A0A8J3D2V5</accession>
<organism evidence="2 3">
    <name type="scientific">Persicitalea jodogahamensis</name>
    <dbReference type="NCBI Taxonomy" id="402147"/>
    <lineage>
        <taxon>Bacteria</taxon>
        <taxon>Pseudomonadati</taxon>
        <taxon>Bacteroidota</taxon>
        <taxon>Cytophagia</taxon>
        <taxon>Cytophagales</taxon>
        <taxon>Spirosomataceae</taxon>
        <taxon>Persicitalea</taxon>
    </lineage>
</organism>
<keyword evidence="2" id="KW-0808">Transferase</keyword>
<proteinExistence type="predicted"/>
<dbReference type="AlphaFoldDB" id="A0A8J3D2V5"/>
<dbReference type="GO" id="GO:0016757">
    <property type="term" value="F:glycosyltransferase activity"/>
    <property type="evidence" value="ECO:0007669"/>
    <property type="project" value="UniProtKB-KW"/>
</dbReference>
<dbReference type="InterPro" id="IPR000836">
    <property type="entry name" value="PRTase_dom"/>
</dbReference>
<reference evidence="2 3" key="1">
    <citation type="journal article" date="2014" name="Int. J. Syst. Evol. Microbiol.">
        <title>Complete genome sequence of Corynebacterium casei LMG S-19264T (=DSM 44701T), isolated from a smear-ripened cheese.</title>
        <authorList>
            <consortium name="US DOE Joint Genome Institute (JGI-PGF)"/>
            <person name="Walter F."/>
            <person name="Albersmeier A."/>
            <person name="Kalinowski J."/>
            <person name="Ruckert C."/>
        </authorList>
    </citation>
    <scope>NUCLEOTIDE SEQUENCE [LARGE SCALE GENOMIC DNA]</scope>
    <source>
        <strain evidence="2 3">KCTC 12866</strain>
    </source>
</reference>